<dbReference type="Pfam" id="PF13445">
    <property type="entry name" value="zf-RING_UBOX"/>
    <property type="match status" value="1"/>
</dbReference>
<feature type="domain" description="SPX" evidence="12">
    <location>
        <begin position="1"/>
        <end position="197"/>
    </location>
</feature>
<dbReference type="PANTHER" id="PTHR46764:SF2">
    <property type="entry name" value="E3 UBIQUITIN-PROTEIN LIGASE BAH1-LIKE-RELATED"/>
    <property type="match status" value="1"/>
</dbReference>
<dbReference type="PANTHER" id="PTHR46764">
    <property type="entry name" value="E3 UBIQUITIN-PROTEIN LIGASE BAH1"/>
    <property type="match status" value="1"/>
</dbReference>
<dbReference type="InterPro" id="IPR027370">
    <property type="entry name" value="Znf-RING_euk"/>
</dbReference>
<comment type="pathway">
    <text evidence="2">Protein modification; protein ubiquitination.</text>
</comment>
<dbReference type="AlphaFoldDB" id="A0A8T0J1Z7"/>
<protein>
    <recommendedName>
        <fullName evidence="3">RING-type E3 ubiquitin transferase</fullName>
        <ecNumber evidence="3">2.3.2.27</ecNumber>
    </recommendedName>
</protein>
<dbReference type="CDD" id="cd23127">
    <property type="entry name" value="RING-HC_BAH1-like"/>
    <property type="match status" value="1"/>
</dbReference>
<dbReference type="Gene3D" id="3.30.40.10">
    <property type="entry name" value="Zinc/RING finger domain, C3HC4 (zinc finger)"/>
    <property type="match status" value="1"/>
</dbReference>
<evidence type="ECO:0000256" key="6">
    <source>
        <dbReference type="ARBA" id="ARBA00022771"/>
    </source>
</evidence>
<dbReference type="EC" id="2.3.2.27" evidence="3"/>
<dbReference type="InterPro" id="IPR017907">
    <property type="entry name" value="Znf_RING_CS"/>
</dbReference>
<keyword evidence="5" id="KW-0479">Metal-binding</keyword>
<evidence type="ECO:0000256" key="2">
    <source>
        <dbReference type="ARBA" id="ARBA00004906"/>
    </source>
</evidence>
<evidence type="ECO:0000313" key="13">
    <source>
        <dbReference type="EMBL" id="KAG0589557.1"/>
    </source>
</evidence>
<dbReference type="PROSITE" id="PS00518">
    <property type="entry name" value="ZF_RING_1"/>
    <property type="match status" value="1"/>
</dbReference>
<keyword evidence="7" id="KW-0833">Ubl conjugation pathway</keyword>
<comment type="catalytic activity">
    <reaction evidence="1">
        <text>S-ubiquitinyl-[E2 ubiquitin-conjugating enzyme]-L-cysteine + [acceptor protein]-L-lysine = [E2 ubiquitin-conjugating enzyme]-L-cysteine + N(6)-ubiquitinyl-[acceptor protein]-L-lysine.</text>
        <dbReference type="EC" id="2.3.2.27"/>
    </reaction>
</comment>
<evidence type="ECO:0000256" key="4">
    <source>
        <dbReference type="ARBA" id="ARBA00022679"/>
    </source>
</evidence>
<accession>A0A8T0J1Z7</accession>
<evidence type="ECO:0000259" key="11">
    <source>
        <dbReference type="PROSITE" id="PS50089"/>
    </source>
</evidence>
<evidence type="ECO:0000256" key="3">
    <source>
        <dbReference type="ARBA" id="ARBA00012483"/>
    </source>
</evidence>
<dbReference type="InterPro" id="IPR004331">
    <property type="entry name" value="SPX_dom"/>
</dbReference>
<dbReference type="SMART" id="SM00184">
    <property type="entry name" value="RING"/>
    <property type="match status" value="1"/>
</dbReference>
<sequence length="378" mass="42026">MKFGKTYSEFIEKEASIQLAGCSYVEFKKLKKVLKRCPMHDSPGTVDDINVNTSTSSFCSTSCSGDSRVFTTPSLKAMSSTQTKKKHRKGSSASALTSGVCPSSCPGCDAKFFGELIEELSEVVGTFNTRAEQLVKLHMATGLRKYFLGRKRNHREAMIQEGQVLINYASMNAIAVRKILKKYDKVHKSREGGIFKSRLMAMRSELLKSPYLVELGALHLNLADTKEDTVMSDSELVAEFSCDFDTSSPTLTCTLVDSARLDFDLSCSICLDTLFDPIALGCGHLFCNNCACTAANVLGHEGPRAARCNAQCPICRQAGVYVDAVKLKELSSLIKNRCPEDWKERFLQERKQQLKLAKEFYDHQMEALLGMRNNMLSF</sequence>
<dbReference type="InterPro" id="IPR033326">
    <property type="entry name" value="BAH1"/>
</dbReference>
<dbReference type="SUPFAM" id="SSF57850">
    <property type="entry name" value="RING/U-box"/>
    <property type="match status" value="1"/>
</dbReference>
<dbReference type="PROSITE" id="PS50089">
    <property type="entry name" value="ZF_RING_2"/>
    <property type="match status" value="1"/>
</dbReference>
<feature type="region of interest" description="Disordered" evidence="10">
    <location>
        <begin position="77"/>
        <end position="98"/>
    </location>
</feature>
<evidence type="ECO:0000259" key="12">
    <source>
        <dbReference type="PROSITE" id="PS51382"/>
    </source>
</evidence>
<evidence type="ECO:0000256" key="5">
    <source>
        <dbReference type="ARBA" id="ARBA00022723"/>
    </source>
</evidence>
<proteinExistence type="predicted"/>
<reference evidence="13" key="1">
    <citation type="submission" date="2020-06" db="EMBL/GenBank/DDBJ databases">
        <title>WGS assembly of Ceratodon purpureus strain R40.</title>
        <authorList>
            <person name="Carey S.B."/>
            <person name="Jenkins J."/>
            <person name="Shu S."/>
            <person name="Lovell J.T."/>
            <person name="Sreedasyam A."/>
            <person name="Maumus F."/>
            <person name="Tiley G.P."/>
            <person name="Fernandez-Pozo N."/>
            <person name="Barry K."/>
            <person name="Chen C."/>
            <person name="Wang M."/>
            <person name="Lipzen A."/>
            <person name="Daum C."/>
            <person name="Saski C.A."/>
            <person name="Payton A.C."/>
            <person name="Mcbreen J.C."/>
            <person name="Conrad R.E."/>
            <person name="Kollar L.M."/>
            <person name="Olsson S."/>
            <person name="Huttunen S."/>
            <person name="Landis J.B."/>
            <person name="Wickett N.J."/>
            <person name="Johnson M.G."/>
            <person name="Rensing S.A."/>
            <person name="Grimwood J."/>
            <person name="Schmutz J."/>
            <person name="Mcdaniel S.F."/>
        </authorList>
    </citation>
    <scope>NUCLEOTIDE SEQUENCE</scope>
    <source>
        <strain evidence="13">R40</strain>
    </source>
</reference>
<dbReference type="InterPro" id="IPR013083">
    <property type="entry name" value="Znf_RING/FYVE/PHD"/>
</dbReference>
<dbReference type="InterPro" id="IPR001841">
    <property type="entry name" value="Znf_RING"/>
</dbReference>
<dbReference type="EMBL" id="CM026421">
    <property type="protein sequence ID" value="KAG0589557.1"/>
    <property type="molecule type" value="Genomic_DNA"/>
</dbReference>
<keyword evidence="6 9" id="KW-0863">Zinc-finger</keyword>
<organism evidence="13 14">
    <name type="scientific">Ceratodon purpureus</name>
    <name type="common">Fire moss</name>
    <name type="synonym">Dicranum purpureum</name>
    <dbReference type="NCBI Taxonomy" id="3225"/>
    <lineage>
        <taxon>Eukaryota</taxon>
        <taxon>Viridiplantae</taxon>
        <taxon>Streptophyta</taxon>
        <taxon>Embryophyta</taxon>
        <taxon>Bryophyta</taxon>
        <taxon>Bryophytina</taxon>
        <taxon>Bryopsida</taxon>
        <taxon>Dicranidae</taxon>
        <taxon>Pseudoditrichales</taxon>
        <taxon>Ditrichaceae</taxon>
        <taxon>Ceratodon</taxon>
    </lineage>
</organism>
<evidence type="ECO:0000256" key="8">
    <source>
        <dbReference type="ARBA" id="ARBA00022833"/>
    </source>
</evidence>
<keyword evidence="8" id="KW-0862">Zinc</keyword>
<name>A0A8T0J1Z7_CERPU</name>
<dbReference type="GO" id="GO:0061630">
    <property type="term" value="F:ubiquitin protein ligase activity"/>
    <property type="evidence" value="ECO:0007669"/>
    <property type="project" value="UniProtKB-EC"/>
</dbReference>
<evidence type="ECO:0000313" key="14">
    <source>
        <dbReference type="Proteomes" id="UP000822688"/>
    </source>
</evidence>
<comment type="caution">
    <text evidence="13">The sequence shown here is derived from an EMBL/GenBank/DDBJ whole genome shotgun (WGS) entry which is preliminary data.</text>
</comment>
<evidence type="ECO:0000256" key="1">
    <source>
        <dbReference type="ARBA" id="ARBA00000900"/>
    </source>
</evidence>
<feature type="domain" description="RING-type" evidence="11">
    <location>
        <begin position="267"/>
        <end position="316"/>
    </location>
</feature>
<dbReference type="PROSITE" id="PS51382">
    <property type="entry name" value="SPX"/>
    <property type="match status" value="1"/>
</dbReference>
<gene>
    <name evidence="13" type="ORF">KC19_1G029200</name>
</gene>
<evidence type="ECO:0000256" key="7">
    <source>
        <dbReference type="ARBA" id="ARBA00022786"/>
    </source>
</evidence>
<dbReference type="Proteomes" id="UP000822688">
    <property type="component" value="Chromosome 1"/>
</dbReference>
<dbReference type="GO" id="GO:0008270">
    <property type="term" value="F:zinc ion binding"/>
    <property type="evidence" value="ECO:0007669"/>
    <property type="project" value="UniProtKB-KW"/>
</dbReference>
<evidence type="ECO:0000256" key="9">
    <source>
        <dbReference type="PROSITE-ProRule" id="PRU00175"/>
    </source>
</evidence>
<keyword evidence="14" id="KW-1185">Reference proteome</keyword>
<keyword evidence="4" id="KW-0808">Transferase</keyword>
<evidence type="ECO:0000256" key="10">
    <source>
        <dbReference type="SAM" id="MobiDB-lite"/>
    </source>
</evidence>
<dbReference type="OrthoDB" id="6105938at2759"/>